<evidence type="ECO:0000313" key="6">
    <source>
        <dbReference type="Proteomes" id="UP000289326"/>
    </source>
</evidence>
<evidence type="ECO:0000259" key="4">
    <source>
        <dbReference type="Pfam" id="PF01420"/>
    </source>
</evidence>
<keyword evidence="2" id="KW-0680">Restriction system</keyword>
<dbReference type="InterPro" id="IPR044946">
    <property type="entry name" value="Restrct_endonuc_typeI_TRD_sf"/>
</dbReference>
<dbReference type="KEGG" id="mphi:EG856_02330"/>
<dbReference type="Gene3D" id="3.90.220.20">
    <property type="entry name" value="DNA methylase specificity domains"/>
    <property type="match status" value="1"/>
</dbReference>
<evidence type="ECO:0000256" key="1">
    <source>
        <dbReference type="ARBA" id="ARBA00010923"/>
    </source>
</evidence>
<name>A0A4P6MNV5_9BACT</name>
<dbReference type="OrthoDB" id="396674at2"/>
<dbReference type="AlphaFoldDB" id="A0A4P6MNV5"/>
<feature type="domain" description="Type I restriction modification DNA specificity" evidence="4">
    <location>
        <begin position="11"/>
        <end position="159"/>
    </location>
</feature>
<organism evidence="5 6">
    <name type="scientific">Mycoplasmopsis phocirhinis</name>
    <dbReference type="NCBI Taxonomy" id="142650"/>
    <lineage>
        <taxon>Bacteria</taxon>
        <taxon>Bacillati</taxon>
        <taxon>Mycoplasmatota</taxon>
        <taxon>Mycoplasmoidales</taxon>
        <taxon>Metamycoplasmataceae</taxon>
        <taxon>Mycoplasmopsis</taxon>
    </lineage>
</organism>
<evidence type="ECO:0000256" key="2">
    <source>
        <dbReference type="ARBA" id="ARBA00022747"/>
    </source>
</evidence>
<accession>A0A4P6MNV5</accession>
<gene>
    <name evidence="5" type="ORF">EG856_02330</name>
</gene>
<dbReference type="Proteomes" id="UP000289326">
    <property type="component" value="Chromosome"/>
</dbReference>
<dbReference type="SUPFAM" id="SSF116734">
    <property type="entry name" value="DNA methylase specificity domain"/>
    <property type="match status" value="1"/>
</dbReference>
<dbReference type="InterPro" id="IPR000055">
    <property type="entry name" value="Restrct_endonuc_typeI_TRD"/>
</dbReference>
<dbReference type="Pfam" id="PF01420">
    <property type="entry name" value="Methylase_S"/>
    <property type="match status" value="1"/>
</dbReference>
<dbReference type="GO" id="GO:0003677">
    <property type="term" value="F:DNA binding"/>
    <property type="evidence" value="ECO:0007669"/>
    <property type="project" value="UniProtKB-KW"/>
</dbReference>
<sequence>MIEFQNFTNAWELKKIADIIDYLQPDKYIVKDNEIFEYGRIPILTANKTPILGWANSLNSFKTECILFDDFTLLNKYIDFPFVLKSCAIKILVNKNIVNNLYIFKEMLNKKLTKPISHKRHYIQETQFIKIALPSSNEQHQIYKIIRAIDQILSLLQRELIFLKKTEDTYLIRIKQ</sequence>
<keyword evidence="3" id="KW-0238">DNA-binding</keyword>
<evidence type="ECO:0000256" key="3">
    <source>
        <dbReference type="ARBA" id="ARBA00023125"/>
    </source>
</evidence>
<reference evidence="5 6" key="1">
    <citation type="submission" date="2019-01" db="EMBL/GenBank/DDBJ databases">
        <title>Complete sequence and annotation of the Mycoplasma phocirhinis strain 852T genome.</title>
        <authorList>
            <person name="Frasca S.Jr."/>
            <person name="Kutish G.F."/>
            <person name="Castellanos Gell J."/>
            <person name="Michaels D.L."/>
            <person name="Brown D.R."/>
        </authorList>
    </citation>
    <scope>NUCLEOTIDE SEQUENCE [LARGE SCALE GENOMIC DNA]</scope>
    <source>
        <strain evidence="5 6">852</strain>
    </source>
</reference>
<keyword evidence="6" id="KW-1185">Reference proteome</keyword>
<comment type="similarity">
    <text evidence="1">Belongs to the type-I restriction system S methylase family.</text>
</comment>
<dbReference type="GO" id="GO:0009307">
    <property type="term" value="P:DNA restriction-modification system"/>
    <property type="evidence" value="ECO:0007669"/>
    <property type="project" value="UniProtKB-KW"/>
</dbReference>
<protein>
    <recommendedName>
        <fullName evidence="4">Type I restriction modification DNA specificity domain-containing protein</fullName>
    </recommendedName>
</protein>
<dbReference type="EMBL" id="CP034841">
    <property type="protein sequence ID" value="QBF34743.1"/>
    <property type="molecule type" value="Genomic_DNA"/>
</dbReference>
<proteinExistence type="inferred from homology"/>
<evidence type="ECO:0000313" key="5">
    <source>
        <dbReference type="EMBL" id="QBF34743.1"/>
    </source>
</evidence>